<name>A0A2U9IEZ5_9CREN</name>
<dbReference type="InterPro" id="IPR058494">
    <property type="entry name" value="DUF8181"/>
</dbReference>
<dbReference type="KEGG" id="abri:DFR85_08000"/>
<dbReference type="GeneID" id="36832090"/>
<dbReference type="AlphaFoldDB" id="A0A2U9IEZ5"/>
<dbReference type="OrthoDB" id="42845at2157"/>
<sequence length="110" mass="12589">MSETKLNIYAKLIVNFEKDIKNVKSEIANDTKNLILLSQNLSQQFNSVAESSLKEISKSIDEEKNSEISKIRQKYSEDREQKLQQIKYNAEKNFEKAVSEVLSALSGAFK</sequence>
<dbReference type="RefSeq" id="WP_110270427.1">
    <property type="nucleotide sequence ID" value="NZ_CP029289.2"/>
</dbReference>
<evidence type="ECO:0000313" key="2">
    <source>
        <dbReference type="Proteomes" id="UP000248044"/>
    </source>
</evidence>
<dbReference type="EMBL" id="CP029289">
    <property type="protein sequence ID" value="AWR94546.1"/>
    <property type="molecule type" value="Genomic_DNA"/>
</dbReference>
<dbReference type="Pfam" id="PF26552">
    <property type="entry name" value="DUF8181"/>
    <property type="match status" value="1"/>
</dbReference>
<dbReference type="Proteomes" id="UP000248044">
    <property type="component" value="Chromosome"/>
</dbReference>
<gene>
    <name evidence="1" type="ORF">DFR85_08000</name>
</gene>
<dbReference type="Gene3D" id="1.20.5.2950">
    <property type="match status" value="1"/>
</dbReference>
<accession>A0A2U9IEZ5</accession>
<reference evidence="1 2" key="1">
    <citation type="submission" date="2018-05" db="EMBL/GenBank/DDBJ databases">
        <title>Complete Genome Sequences of Extremely Thermoacidophilic, Metal-Mobilizing Type-Strain Members of the Archaeal Family Sulfolobaceae: Acidianus brierleyi DSM-1651T, Acidianus sulfidivorans DSM-18786T, Metallosphaera hakonensis DSM-7519T, and Metallosphaera prunae DSM-10039T.</title>
        <authorList>
            <person name="Counts J.A."/>
            <person name="Kelly R.M."/>
        </authorList>
    </citation>
    <scope>NUCLEOTIDE SEQUENCE [LARGE SCALE GENOMIC DNA]</scope>
    <source>
        <strain evidence="1 2">DSM 1651</strain>
    </source>
</reference>
<protein>
    <submittedName>
        <fullName evidence="1">Uncharacterized protein</fullName>
    </submittedName>
</protein>
<proteinExistence type="predicted"/>
<keyword evidence="2" id="KW-1185">Reference proteome</keyword>
<organism evidence="1 2">
    <name type="scientific">Acidianus brierleyi</name>
    <dbReference type="NCBI Taxonomy" id="41673"/>
    <lineage>
        <taxon>Archaea</taxon>
        <taxon>Thermoproteota</taxon>
        <taxon>Thermoprotei</taxon>
        <taxon>Sulfolobales</taxon>
        <taxon>Sulfolobaceae</taxon>
        <taxon>Acidianus</taxon>
    </lineage>
</organism>
<evidence type="ECO:0000313" key="1">
    <source>
        <dbReference type="EMBL" id="AWR94546.1"/>
    </source>
</evidence>